<dbReference type="Gene3D" id="3.80.10.10">
    <property type="entry name" value="Ribonuclease Inhibitor"/>
    <property type="match status" value="1"/>
</dbReference>
<evidence type="ECO:0000313" key="1">
    <source>
        <dbReference type="EMBL" id="KXN70673.1"/>
    </source>
</evidence>
<name>A0A137P6N4_CONC2</name>
<organism evidence="1 2">
    <name type="scientific">Conidiobolus coronatus (strain ATCC 28846 / CBS 209.66 / NRRL 28638)</name>
    <name type="common">Delacroixia coronata</name>
    <dbReference type="NCBI Taxonomy" id="796925"/>
    <lineage>
        <taxon>Eukaryota</taxon>
        <taxon>Fungi</taxon>
        <taxon>Fungi incertae sedis</taxon>
        <taxon>Zoopagomycota</taxon>
        <taxon>Entomophthoromycotina</taxon>
        <taxon>Entomophthoromycetes</taxon>
        <taxon>Entomophthorales</taxon>
        <taxon>Ancylistaceae</taxon>
        <taxon>Conidiobolus</taxon>
    </lineage>
</organism>
<dbReference type="InterPro" id="IPR032675">
    <property type="entry name" value="LRR_dom_sf"/>
</dbReference>
<dbReference type="SUPFAM" id="SSF52047">
    <property type="entry name" value="RNI-like"/>
    <property type="match status" value="1"/>
</dbReference>
<dbReference type="EMBL" id="KQ964496">
    <property type="protein sequence ID" value="KXN70673.1"/>
    <property type="molecule type" value="Genomic_DNA"/>
</dbReference>
<proteinExistence type="predicted"/>
<keyword evidence="2" id="KW-1185">Reference proteome</keyword>
<dbReference type="AlphaFoldDB" id="A0A137P6N4"/>
<gene>
    <name evidence="1" type="ORF">CONCODRAFT_85154</name>
</gene>
<reference evidence="1 2" key="1">
    <citation type="journal article" date="2015" name="Genome Biol. Evol.">
        <title>Phylogenomic analyses indicate that early fungi evolved digesting cell walls of algal ancestors of land plants.</title>
        <authorList>
            <person name="Chang Y."/>
            <person name="Wang S."/>
            <person name="Sekimoto S."/>
            <person name="Aerts A.L."/>
            <person name="Choi C."/>
            <person name="Clum A."/>
            <person name="LaButti K.M."/>
            <person name="Lindquist E.A."/>
            <person name="Yee Ngan C."/>
            <person name="Ohm R.A."/>
            <person name="Salamov A.A."/>
            <person name="Grigoriev I.V."/>
            <person name="Spatafora J.W."/>
            <person name="Berbee M.L."/>
        </authorList>
    </citation>
    <scope>NUCLEOTIDE SEQUENCE [LARGE SCALE GENOMIC DNA]</scope>
    <source>
        <strain evidence="1 2">NRRL 28638</strain>
    </source>
</reference>
<dbReference type="Proteomes" id="UP000070444">
    <property type="component" value="Unassembled WGS sequence"/>
</dbReference>
<protein>
    <recommendedName>
        <fullName evidence="3">RNI-like protein</fullName>
    </recommendedName>
</protein>
<evidence type="ECO:0008006" key="3">
    <source>
        <dbReference type="Google" id="ProtNLM"/>
    </source>
</evidence>
<accession>A0A137P6N4</accession>
<sequence>MDSKISKINELSNWIEFIHWKELIAFLNKTELIKLSCVNGHFRKKLRPFIFNIISYEGHPLLSKYFKNNSFGIGSKNDNMYNGELYWDIFDSNFGINSGPTNYVLNRDIAKIKETFKEVSHMVKFLSIKEPSISIPYQYQYNTPTIQYFSKLEHLELEFVVTPMTVLNQMFEKLDQLKSLSLKEIGVITEKKHRHYILNLKLPRSIASLAIEKGIELKQEMPENQNDVFSAIFYDTNRYFHLQPQHLPNLKHFSYKNDIMSFSNTICEFIKLNPQISELEASTLAFDDILMRELSLSKSIRKLTLTDENWRNVKTGPKPFPKLDSVNFLKLNLHQVKNIPLHEKILQSCSNIKHLYLKNNHVCRDFIRPYLPCLSHLPQLSNLSVSTHKVIPLNYTLPQCTSLRSLRIFDCDTITLDVKLYLNDSQLNLLYINLEDAKQGELESIIAQCEQFTNWNYNQFPKSIHLYRN</sequence>
<evidence type="ECO:0000313" key="2">
    <source>
        <dbReference type="Proteomes" id="UP000070444"/>
    </source>
</evidence>